<protein>
    <recommendedName>
        <fullName evidence="8">MFS general substrate transporter</fullName>
    </recommendedName>
</protein>
<evidence type="ECO:0000256" key="4">
    <source>
        <dbReference type="ARBA" id="ARBA00023136"/>
    </source>
</evidence>
<accession>A0A1A0HFB8</accession>
<sequence length="538" mass="58135">RRASRFLQANPEQAAVLSHAAHDSYSAIVDDESALLDEDATWLRDQRRHHKSLHWLRRPSVVMMGTVIFLIAFATASAEGTRQMIQLRLACNSVKARTQQDVCDAGQTQVLVLSLQQAYSVARGVAVMVALGKVGPLSDRHGRKVFLVAALLCAAAGLLAKYTLMALYATLPARLLVAVELVLNCAGGSLAVLTLANCYVSDIAEAHQRTYYMGINVACFFAGMSTGPVAGNAVLAFFRRHAPAASQPAATYGPGLGGADFAPLRLELWLFFGILAFAVFVLPESRGAAARRMSRSLSLALLKALLRAAAPPRRRDAVCRSLNFLRPVRLVFYPRDSVHRLRHRAIARTRVAVLLLVVAECLITSFGAAMGEVYILYGVYRFQWAASDIGRLMAVTCLGRAVMLVVVSPVLTRNVCQGRLGLRPNRRRFDKIDFAVVVLAFACECAGHLGLGAARSGAVFLGCLVFNSVSCVAAPALNSAIIKFYPEAKIGEVFGGIAIVKNVFSIVCPVAILALYKTALSRWNYPQVIFLVLAGVFA</sequence>
<gene>
    <name evidence="6" type="ORF">METBIDRAFT_19161</name>
</gene>
<dbReference type="Gene3D" id="1.20.1250.20">
    <property type="entry name" value="MFS general substrate transporter like domains"/>
    <property type="match status" value="1"/>
</dbReference>
<feature type="transmembrane region" description="Helical" evidence="5">
    <location>
        <begin position="268"/>
        <end position="285"/>
    </location>
</feature>
<feature type="transmembrane region" description="Helical" evidence="5">
    <location>
        <begin position="351"/>
        <end position="377"/>
    </location>
</feature>
<evidence type="ECO:0000256" key="5">
    <source>
        <dbReference type="SAM" id="Phobius"/>
    </source>
</evidence>
<dbReference type="InterPro" id="IPR011701">
    <property type="entry name" value="MFS"/>
</dbReference>
<reference evidence="6 7" key="1">
    <citation type="submission" date="2016-05" db="EMBL/GenBank/DDBJ databases">
        <title>Comparative genomics of biotechnologically important yeasts.</title>
        <authorList>
            <consortium name="DOE Joint Genome Institute"/>
            <person name="Riley R."/>
            <person name="Haridas S."/>
            <person name="Wolfe K.H."/>
            <person name="Lopes M.R."/>
            <person name="Hittinger C.T."/>
            <person name="Goker M."/>
            <person name="Salamov A."/>
            <person name="Wisecaver J."/>
            <person name="Long T.M."/>
            <person name="Aerts A.L."/>
            <person name="Barry K."/>
            <person name="Choi C."/>
            <person name="Clum A."/>
            <person name="Coughlan A.Y."/>
            <person name="Deshpande S."/>
            <person name="Douglass A.P."/>
            <person name="Hanson S.J."/>
            <person name="Klenk H.-P."/>
            <person name="LaButti K."/>
            <person name="Lapidus A."/>
            <person name="Lindquist E."/>
            <person name="Lipzen A."/>
            <person name="Meier-kolthoff J.P."/>
            <person name="Ohm R.A."/>
            <person name="Otillar R.P."/>
            <person name="Pangilinan J."/>
            <person name="Peng Y."/>
            <person name="Rokas A."/>
            <person name="Rosa C.A."/>
            <person name="Scheuner C."/>
            <person name="Sibirny A.A."/>
            <person name="Slot J.C."/>
            <person name="Stielow J.B."/>
            <person name="Sun H."/>
            <person name="Kurtzman C.P."/>
            <person name="Blackwell M."/>
            <person name="Grigoriev I.V."/>
            <person name="Jeffries T.W."/>
        </authorList>
    </citation>
    <scope>NUCLEOTIDE SEQUENCE [LARGE SCALE GENOMIC DNA]</scope>
    <source>
        <strain evidence="6 7">NRRL YB-4993</strain>
    </source>
</reference>
<evidence type="ECO:0000313" key="7">
    <source>
        <dbReference type="Proteomes" id="UP000092555"/>
    </source>
</evidence>
<feature type="transmembrane region" description="Helical" evidence="5">
    <location>
        <begin position="61"/>
        <end position="78"/>
    </location>
</feature>
<keyword evidence="7" id="KW-1185">Reference proteome</keyword>
<dbReference type="GO" id="GO:0016020">
    <property type="term" value="C:membrane"/>
    <property type="evidence" value="ECO:0007669"/>
    <property type="project" value="UniProtKB-SubCell"/>
</dbReference>
<name>A0A1A0HFB8_9ASCO</name>
<evidence type="ECO:0000256" key="1">
    <source>
        <dbReference type="ARBA" id="ARBA00004141"/>
    </source>
</evidence>
<feature type="non-terminal residue" evidence="6">
    <location>
        <position position="538"/>
    </location>
</feature>
<keyword evidence="3 5" id="KW-1133">Transmembrane helix</keyword>
<feature type="transmembrane region" description="Helical" evidence="5">
    <location>
        <begin position="145"/>
        <end position="169"/>
    </location>
</feature>
<keyword evidence="2 5" id="KW-0812">Transmembrane</keyword>
<dbReference type="GeneID" id="30027823"/>
<organism evidence="6 7">
    <name type="scientific">Metschnikowia bicuspidata var. bicuspidata NRRL YB-4993</name>
    <dbReference type="NCBI Taxonomy" id="869754"/>
    <lineage>
        <taxon>Eukaryota</taxon>
        <taxon>Fungi</taxon>
        <taxon>Dikarya</taxon>
        <taxon>Ascomycota</taxon>
        <taxon>Saccharomycotina</taxon>
        <taxon>Pichiomycetes</taxon>
        <taxon>Metschnikowiaceae</taxon>
        <taxon>Metschnikowia</taxon>
    </lineage>
</organism>
<feature type="transmembrane region" description="Helical" evidence="5">
    <location>
        <begin position="457"/>
        <end position="481"/>
    </location>
</feature>
<dbReference type="PANTHER" id="PTHR23507:SF1">
    <property type="entry name" value="FI18259P1-RELATED"/>
    <property type="match status" value="1"/>
</dbReference>
<keyword evidence="4 5" id="KW-0472">Membrane</keyword>
<feature type="transmembrane region" description="Helical" evidence="5">
    <location>
        <begin position="493"/>
        <end position="516"/>
    </location>
</feature>
<dbReference type="Proteomes" id="UP000092555">
    <property type="component" value="Unassembled WGS sequence"/>
</dbReference>
<feature type="transmembrane region" description="Helical" evidence="5">
    <location>
        <begin position="389"/>
        <end position="411"/>
    </location>
</feature>
<proteinExistence type="predicted"/>
<dbReference type="AlphaFoldDB" id="A0A1A0HFB8"/>
<dbReference type="SUPFAM" id="SSF103473">
    <property type="entry name" value="MFS general substrate transporter"/>
    <property type="match status" value="1"/>
</dbReference>
<dbReference type="Pfam" id="PF07690">
    <property type="entry name" value="MFS_1"/>
    <property type="match status" value="1"/>
</dbReference>
<comment type="subcellular location">
    <subcellularLocation>
        <location evidence="1">Membrane</location>
        <topology evidence="1">Multi-pass membrane protein</topology>
    </subcellularLocation>
</comment>
<dbReference type="RefSeq" id="XP_018713156.1">
    <property type="nucleotide sequence ID" value="XM_018854847.1"/>
</dbReference>
<dbReference type="PANTHER" id="PTHR23507">
    <property type="entry name" value="ZGC:174356"/>
    <property type="match status" value="1"/>
</dbReference>
<evidence type="ECO:0000256" key="3">
    <source>
        <dbReference type="ARBA" id="ARBA00022989"/>
    </source>
</evidence>
<dbReference type="EMBL" id="LXTC01000001">
    <property type="protein sequence ID" value="OBA22675.1"/>
    <property type="molecule type" value="Genomic_DNA"/>
</dbReference>
<feature type="transmembrane region" description="Helical" evidence="5">
    <location>
        <begin position="432"/>
        <end position="451"/>
    </location>
</feature>
<feature type="non-terminal residue" evidence="6">
    <location>
        <position position="1"/>
    </location>
</feature>
<feature type="transmembrane region" description="Helical" evidence="5">
    <location>
        <begin position="175"/>
        <end position="200"/>
    </location>
</feature>
<dbReference type="OrthoDB" id="3026777at2759"/>
<evidence type="ECO:0008006" key="8">
    <source>
        <dbReference type="Google" id="ProtNLM"/>
    </source>
</evidence>
<feature type="transmembrane region" description="Helical" evidence="5">
    <location>
        <begin position="212"/>
        <end position="238"/>
    </location>
</feature>
<comment type="caution">
    <text evidence="6">The sequence shown here is derived from an EMBL/GenBank/DDBJ whole genome shotgun (WGS) entry which is preliminary data.</text>
</comment>
<evidence type="ECO:0000256" key="2">
    <source>
        <dbReference type="ARBA" id="ARBA00022692"/>
    </source>
</evidence>
<evidence type="ECO:0000313" key="6">
    <source>
        <dbReference type="EMBL" id="OBA22675.1"/>
    </source>
</evidence>
<dbReference type="InterPro" id="IPR036259">
    <property type="entry name" value="MFS_trans_sf"/>
</dbReference>
<dbReference type="GO" id="GO:0022857">
    <property type="term" value="F:transmembrane transporter activity"/>
    <property type="evidence" value="ECO:0007669"/>
    <property type="project" value="InterPro"/>
</dbReference>